<name>A0ABD5RT84_9EURY</name>
<dbReference type="Proteomes" id="UP001596099">
    <property type="component" value="Unassembled WGS sequence"/>
</dbReference>
<gene>
    <name evidence="2" type="ORF">ACFPYI_20365</name>
</gene>
<organism evidence="2 3">
    <name type="scientific">Halomarina salina</name>
    <dbReference type="NCBI Taxonomy" id="1872699"/>
    <lineage>
        <taxon>Archaea</taxon>
        <taxon>Methanobacteriati</taxon>
        <taxon>Methanobacteriota</taxon>
        <taxon>Stenosarchaea group</taxon>
        <taxon>Halobacteria</taxon>
        <taxon>Halobacteriales</taxon>
        <taxon>Natronomonadaceae</taxon>
        <taxon>Halomarina</taxon>
    </lineage>
</organism>
<accession>A0ABD5RT84</accession>
<evidence type="ECO:0000313" key="3">
    <source>
        <dbReference type="Proteomes" id="UP001596099"/>
    </source>
</evidence>
<protein>
    <submittedName>
        <fullName evidence="2">Uncharacterized protein</fullName>
    </submittedName>
</protein>
<dbReference type="AlphaFoldDB" id="A0ABD5RT84"/>
<dbReference type="EMBL" id="JBHSQH010000004">
    <property type="protein sequence ID" value="MFC5973688.1"/>
    <property type="molecule type" value="Genomic_DNA"/>
</dbReference>
<reference evidence="2 3" key="1">
    <citation type="journal article" date="2019" name="Int. J. Syst. Evol. Microbiol.">
        <title>The Global Catalogue of Microorganisms (GCM) 10K type strain sequencing project: providing services to taxonomists for standard genome sequencing and annotation.</title>
        <authorList>
            <consortium name="The Broad Institute Genomics Platform"/>
            <consortium name="The Broad Institute Genome Sequencing Center for Infectious Disease"/>
            <person name="Wu L."/>
            <person name="Ma J."/>
        </authorList>
    </citation>
    <scope>NUCLEOTIDE SEQUENCE [LARGE SCALE GENOMIC DNA]</scope>
    <source>
        <strain evidence="2 3">CGMCC 1.12543</strain>
    </source>
</reference>
<evidence type="ECO:0000256" key="1">
    <source>
        <dbReference type="SAM" id="MobiDB-lite"/>
    </source>
</evidence>
<dbReference type="RefSeq" id="WP_246989444.1">
    <property type="nucleotide sequence ID" value="NZ_JALLGW010000005.1"/>
</dbReference>
<sequence length="59" mass="6082">MVGIVGVADETTLAKKGAKKPSREEHAKQKTPGEPKKPSGNGFCVAGSYLPQLGCIASL</sequence>
<feature type="compositionally biased region" description="Basic and acidic residues" evidence="1">
    <location>
        <begin position="21"/>
        <end position="37"/>
    </location>
</feature>
<proteinExistence type="predicted"/>
<evidence type="ECO:0000313" key="2">
    <source>
        <dbReference type="EMBL" id="MFC5973688.1"/>
    </source>
</evidence>
<keyword evidence="3" id="KW-1185">Reference proteome</keyword>
<dbReference type="GeneID" id="73607487"/>
<feature type="region of interest" description="Disordered" evidence="1">
    <location>
        <begin position="13"/>
        <end position="41"/>
    </location>
</feature>
<comment type="caution">
    <text evidence="2">The sequence shown here is derived from an EMBL/GenBank/DDBJ whole genome shotgun (WGS) entry which is preliminary data.</text>
</comment>